<evidence type="ECO:0000256" key="1">
    <source>
        <dbReference type="SAM" id="SignalP"/>
    </source>
</evidence>
<feature type="chain" id="PRO_5001521176" evidence="1">
    <location>
        <begin position="23"/>
        <end position="184"/>
    </location>
</feature>
<accession>A0A023FQL1</accession>
<dbReference type="EMBL" id="GBBK01000406">
    <property type="protein sequence ID" value="JAC24076.1"/>
    <property type="molecule type" value="mRNA"/>
</dbReference>
<name>A0A023FQL1_AMBCJ</name>
<dbReference type="AlphaFoldDB" id="A0A023FQL1"/>
<reference evidence="2" key="1">
    <citation type="submission" date="2014-03" db="EMBL/GenBank/DDBJ databases">
        <title>The sialotranscriptome of Amblyomma triste, Amblyomma parvum and Amblyomma cajennense ticks, uncovered by 454-based RNA-seq.</title>
        <authorList>
            <person name="Garcia G.R."/>
            <person name="Gardinassi L.G."/>
            <person name="Ribeiro J.M."/>
            <person name="Anatriello E."/>
            <person name="Ferreira B.R."/>
            <person name="Moreira H.N."/>
            <person name="Mafra C."/>
            <person name="Olegario M.M."/>
            <person name="Szabo P.J."/>
            <person name="Miranda-Santos I.K."/>
            <person name="Maruyama S.R."/>
        </authorList>
    </citation>
    <scope>NUCLEOTIDE SEQUENCE</scope>
    <source>
        <strain evidence="2">Uberlandia</strain>
        <tissue evidence="2">Salivary glands</tissue>
    </source>
</reference>
<sequence>MRETMFITFVAALGVFFSMGFGSPTLTQPASKCPAPNAEFNDGKGRKLIVPNRTENCTCDLGGGKSGKHTDGTPCSVRDGRSKIGTCLSGACIVNPGTFGCAGMRGTEENTIVHPNNCTFECKFENGTTQWAFSPDGSPCVNQDDGDEEQYRKNGTCKHRPGIEREDQNETTCIRNDQLHLLGC</sequence>
<evidence type="ECO:0000313" key="2">
    <source>
        <dbReference type="EMBL" id="JAC24076.1"/>
    </source>
</evidence>
<keyword evidence="1" id="KW-0732">Signal</keyword>
<protein>
    <submittedName>
        <fullName evidence="2">Putative secreted protein</fullName>
    </submittedName>
</protein>
<organism evidence="2">
    <name type="scientific">Amblyomma cajennense</name>
    <name type="common">Cayenne tick</name>
    <name type="synonym">Acarus cajennensis</name>
    <dbReference type="NCBI Taxonomy" id="34607"/>
    <lineage>
        <taxon>Eukaryota</taxon>
        <taxon>Metazoa</taxon>
        <taxon>Ecdysozoa</taxon>
        <taxon>Arthropoda</taxon>
        <taxon>Chelicerata</taxon>
        <taxon>Arachnida</taxon>
        <taxon>Acari</taxon>
        <taxon>Parasitiformes</taxon>
        <taxon>Ixodida</taxon>
        <taxon>Ixodoidea</taxon>
        <taxon>Ixodidae</taxon>
        <taxon>Amblyomminae</taxon>
        <taxon>Amblyomma</taxon>
    </lineage>
</organism>
<proteinExistence type="evidence at transcript level"/>
<feature type="signal peptide" evidence="1">
    <location>
        <begin position="1"/>
        <end position="22"/>
    </location>
</feature>